<keyword evidence="3" id="KW-0408">Iron</keyword>
<reference evidence="9" key="2">
    <citation type="submission" date="2017-09" db="EMBL/GenBank/DDBJ databases">
        <authorList>
            <person name="Perez-Cataluna A."/>
            <person name="Figueras M.J."/>
            <person name="Salas-Masso N."/>
        </authorList>
    </citation>
    <scope>NUCLEOTIDE SEQUENCE</scope>
    <source>
        <strain evidence="9">CECT 7727</strain>
    </source>
</reference>
<dbReference type="Pfam" id="PF10588">
    <property type="entry name" value="NADH-G_4Fe-4S_3"/>
    <property type="match status" value="1"/>
</dbReference>
<evidence type="ECO:0000313" key="11">
    <source>
        <dbReference type="Proteomes" id="UP000264693"/>
    </source>
</evidence>
<keyword evidence="10" id="KW-1185">Reference proteome</keyword>
<dbReference type="InterPro" id="IPR017896">
    <property type="entry name" value="4Fe4S_Fe-S-bd"/>
</dbReference>
<dbReference type="KEGG" id="amar:AMRN_2691"/>
<dbReference type="Pfam" id="PF12838">
    <property type="entry name" value="Fer4_7"/>
    <property type="match status" value="1"/>
</dbReference>
<gene>
    <name evidence="8" type="primary">nuoG2</name>
    <name evidence="8" type="ORF">AMRN_2691</name>
    <name evidence="9" type="ORF">CPH92_00540</name>
</gene>
<sequence>MSDLISLDIDGKLCKAKEGESLLNIARANGIFVPAICYLTRCSPTLACRLCLVEADGKQVYACNAKAKDGMQVKTTTENIAKERRAVMEVYDVNHPLQCGVCDQSGECELQNYTLYMKVDSQSYSIKDVPRPTQHWGVMNYDPGLCIVCEKCVTVCKDMIGSSALSTVKRGSDAISKTFKDSMPKDAYSMWNKLNKSLIGFDESSCTDCGECISVCPVGALVSNDFQYKSNAWELTKIPASNPHSSDCALMYYERKHESVQNHDKLKIYRVTNDHHYVTLNGAARFAYDFENEIKQKDEKAFIEALDAFKKAKTIKFNSFITNEEALILQKLKEEYNFKLVNDDAFKYQRFLKEYSLVSGKSLYGSTLKDVHDSNFVVSIGSFLKHDLPHARYAFNNSIILNKGSGLYFHPIADPIMEKIGKKGKTTEFIYHQPLKEEAVLYLLLDIFADENLPEDIKKYIESLKEKRVKTIVETKKEQVIEKVLDEDSGEEKELKKLVTKKEEKEVEYIYSKLLDEVGLDENFYDLIDSMLVKKDKFSLIIGEDIITHPNYKTLAKLCAMIEKYTKFEIVIIPTKTNTLGVSLICQLDEKQEGFTIGYNEKADYQLSALGDGNLDMPALNQQEGTFVNIDKRVISTNAALPYNGYVLNDIANELLGIKQENTIDYTVKLPLSSGFKQVEFDSLTNYFSNDANEHRGYELQNLDTKVNDIFERTEILDVQVHDDEFIIYKANPMNLFNEFVAKSHEFKQKAKTGIYVSQKLFDRLNLQVNEKVRVLTKNKTFDLDVFVDEQIDGEIAYVSTFDKSYGTKELFDSYRFIRASLTKA</sequence>
<evidence type="ECO:0000259" key="6">
    <source>
        <dbReference type="PROSITE" id="PS51379"/>
    </source>
</evidence>
<dbReference type="EMBL" id="CP032101">
    <property type="protein sequence ID" value="AXX88389.1"/>
    <property type="molecule type" value="Genomic_DNA"/>
</dbReference>
<dbReference type="GO" id="GO:0051539">
    <property type="term" value="F:4 iron, 4 sulfur cluster binding"/>
    <property type="evidence" value="ECO:0007669"/>
    <property type="project" value="UniProtKB-KW"/>
</dbReference>
<dbReference type="PANTHER" id="PTHR24960">
    <property type="entry name" value="PHOTOSYSTEM I IRON-SULFUR CENTER-RELATED"/>
    <property type="match status" value="1"/>
</dbReference>
<dbReference type="PROSITE" id="PS51379">
    <property type="entry name" value="4FE4S_FER_2"/>
    <property type="match status" value="1"/>
</dbReference>
<evidence type="ECO:0000256" key="2">
    <source>
        <dbReference type="ARBA" id="ARBA00022723"/>
    </source>
</evidence>
<dbReference type="Gene3D" id="3.10.20.740">
    <property type="match status" value="1"/>
</dbReference>
<dbReference type="GO" id="GO:0016491">
    <property type="term" value="F:oxidoreductase activity"/>
    <property type="evidence" value="ECO:0007669"/>
    <property type="project" value="InterPro"/>
</dbReference>
<organism evidence="8 11">
    <name type="scientific">Malaciobacter marinus</name>
    <dbReference type="NCBI Taxonomy" id="505249"/>
    <lineage>
        <taxon>Bacteria</taxon>
        <taxon>Pseudomonadati</taxon>
        <taxon>Campylobacterota</taxon>
        <taxon>Epsilonproteobacteria</taxon>
        <taxon>Campylobacterales</taxon>
        <taxon>Arcobacteraceae</taxon>
        <taxon>Malaciobacter</taxon>
    </lineage>
</organism>
<dbReference type="PROSITE" id="PS51085">
    <property type="entry name" value="2FE2S_FER_2"/>
    <property type="match status" value="1"/>
</dbReference>
<dbReference type="GO" id="GO:0046872">
    <property type="term" value="F:metal ion binding"/>
    <property type="evidence" value="ECO:0007669"/>
    <property type="project" value="UniProtKB-KW"/>
</dbReference>
<dbReference type="InterPro" id="IPR017900">
    <property type="entry name" value="4Fe4S_Fe_S_CS"/>
</dbReference>
<feature type="domain" description="4Fe-4S ferredoxin-type" evidence="6">
    <location>
        <begin position="197"/>
        <end position="226"/>
    </location>
</feature>
<evidence type="ECO:0000256" key="4">
    <source>
        <dbReference type="ARBA" id="ARBA00023014"/>
    </source>
</evidence>
<evidence type="ECO:0000256" key="3">
    <source>
        <dbReference type="ARBA" id="ARBA00023004"/>
    </source>
</evidence>
<dbReference type="SUPFAM" id="SSF53706">
    <property type="entry name" value="Formate dehydrogenase/DMSO reductase, domains 1-3"/>
    <property type="match status" value="1"/>
</dbReference>
<accession>A0A347TP61</accession>
<dbReference type="EMBL" id="NXAO01000002">
    <property type="protein sequence ID" value="PHO16654.1"/>
    <property type="molecule type" value="Genomic_DNA"/>
</dbReference>
<evidence type="ECO:0000256" key="1">
    <source>
        <dbReference type="ARBA" id="ARBA00022485"/>
    </source>
</evidence>
<dbReference type="CDD" id="cd00207">
    <property type="entry name" value="fer2"/>
    <property type="match status" value="1"/>
</dbReference>
<evidence type="ECO:0000313" key="8">
    <source>
        <dbReference type="EMBL" id="AXX88389.1"/>
    </source>
</evidence>
<evidence type="ECO:0000259" key="7">
    <source>
        <dbReference type="PROSITE" id="PS51839"/>
    </source>
</evidence>
<dbReference type="PANTHER" id="PTHR24960:SF84">
    <property type="entry name" value="HYDROGENASE SUBUNIT"/>
    <property type="match status" value="1"/>
</dbReference>
<evidence type="ECO:0000313" key="9">
    <source>
        <dbReference type="EMBL" id="PHO16654.1"/>
    </source>
</evidence>
<dbReference type="NCBIfam" id="NF006305">
    <property type="entry name" value="PRK08493.1"/>
    <property type="match status" value="1"/>
</dbReference>
<keyword evidence="4" id="KW-0411">Iron-sulfur</keyword>
<proteinExistence type="predicted"/>
<dbReference type="InterPro" id="IPR036010">
    <property type="entry name" value="2Fe-2S_ferredoxin-like_sf"/>
</dbReference>
<reference evidence="8 11" key="3">
    <citation type="submission" date="2018-08" db="EMBL/GenBank/DDBJ databases">
        <title>Complete genome of the Arcobacter marinus type strain JCM 15502.</title>
        <authorList>
            <person name="Miller W.G."/>
            <person name="Yee E."/>
            <person name="Huynh S."/>
            <person name="Parker C.T."/>
        </authorList>
    </citation>
    <scope>NUCLEOTIDE SEQUENCE [LARGE SCALE GENOMIC DNA]</scope>
    <source>
        <strain evidence="8 11">JCM 15502</strain>
    </source>
</reference>
<dbReference type="SUPFAM" id="SSF54862">
    <property type="entry name" value="4Fe-4S ferredoxins"/>
    <property type="match status" value="1"/>
</dbReference>
<feature type="domain" description="2Fe-2S ferredoxin-type" evidence="5">
    <location>
        <begin position="3"/>
        <end position="79"/>
    </location>
</feature>
<feature type="domain" description="4Fe-4S His(Cys)3-ligated-type" evidence="7">
    <location>
        <begin position="79"/>
        <end position="118"/>
    </location>
</feature>
<dbReference type="PROSITE" id="PS00198">
    <property type="entry name" value="4FE4S_FER_1"/>
    <property type="match status" value="1"/>
</dbReference>
<dbReference type="Pfam" id="PF13510">
    <property type="entry name" value="Fer2_4"/>
    <property type="match status" value="1"/>
</dbReference>
<evidence type="ECO:0000313" key="10">
    <source>
        <dbReference type="Proteomes" id="UP000224740"/>
    </source>
</evidence>
<dbReference type="PROSITE" id="PS51839">
    <property type="entry name" value="4FE4S_HC3"/>
    <property type="match status" value="1"/>
</dbReference>
<dbReference type="AlphaFoldDB" id="A0A347TP61"/>
<dbReference type="FunFam" id="3.10.20.740:FF:000003">
    <property type="entry name" value="Formate dehydrogenase subunit alpha"/>
    <property type="match status" value="1"/>
</dbReference>
<dbReference type="SUPFAM" id="SSF54292">
    <property type="entry name" value="2Fe-2S ferredoxin-like"/>
    <property type="match status" value="1"/>
</dbReference>
<keyword evidence="1" id="KW-0004">4Fe-4S</keyword>
<dbReference type="Gene3D" id="3.30.70.20">
    <property type="match status" value="1"/>
</dbReference>
<keyword evidence="2" id="KW-0479">Metal-binding</keyword>
<protein>
    <submittedName>
        <fullName evidence="9">Ferredoxin</fullName>
    </submittedName>
    <submittedName>
        <fullName evidence="8">NADH:quinone oxidoreductase I, chain G</fullName>
    </submittedName>
</protein>
<evidence type="ECO:0000259" key="5">
    <source>
        <dbReference type="PROSITE" id="PS51085"/>
    </source>
</evidence>
<dbReference type="Proteomes" id="UP000264693">
    <property type="component" value="Chromosome"/>
</dbReference>
<dbReference type="InterPro" id="IPR019574">
    <property type="entry name" value="NADH_UbQ_OxRdtase_Gsu_4Fe4S-bd"/>
</dbReference>
<name>A0A347TP61_9BACT</name>
<dbReference type="InterPro" id="IPR001041">
    <property type="entry name" value="2Fe-2S_ferredoxin-type"/>
</dbReference>
<dbReference type="SMART" id="SM00929">
    <property type="entry name" value="NADH-G_4Fe-4S_3"/>
    <property type="match status" value="1"/>
</dbReference>
<dbReference type="InterPro" id="IPR050157">
    <property type="entry name" value="PSI_iron-sulfur_center"/>
</dbReference>
<reference evidence="10" key="1">
    <citation type="submission" date="2017-09" db="EMBL/GenBank/DDBJ databases">
        <title>Arcobacter canalis sp. nov., a new species isolated from a water canal contaminated with urban sewage.</title>
        <authorList>
            <person name="Perez-Cataluna A."/>
            <person name="Salas-Masso N."/>
            <person name="Figueras M.J."/>
        </authorList>
    </citation>
    <scope>NUCLEOTIDE SEQUENCE [LARGE SCALE GENOMIC DNA]</scope>
    <source>
        <strain evidence="10">CECT 7727</strain>
    </source>
</reference>
<dbReference type="Proteomes" id="UP000224740">
    <property type="component" value="Unassembled WGS sequence"/>
</dbReference>
<dbReference type="RefSeq" id="WP_099309872.1">
    <property type="nucleotide sequence ID" value="NZ_CP032101.1"/>
</dbReference>